<dbReference type="PATRIC" id="fig|1097667.3.peg.355"/>
<dbReference type="InterPro" id="IPR036271">
    <property type="entry name" value="Tet_transcr_reg_TetR-rel_C_sf"/>
</dbReference>
<dbReference type="Proteomes" id="UP000005143">
    <property type="component" value="Unassembled WGS sequence"/>
</dbReference>
<evidence type="ECO:0000259" key="5">
    <source>
        <dbReference type="PROSITE" id="PS50977"/>
    </source>
</evidence>
<keyword evidence="2 4" id="KW-0238">DNA-binding</keyword>
<feature type="domain" description="HTH tetR-type" evidence="5">
    <location>
        <begin position="12"/>
        <end position="72"/>
    </location>
</feature>
<dbReference type="OrthoDB" id="3288227at2"/>
<keyword evidence="7" id="KW-1185">Reference proteome</keyword>
<evidence type="ECO:0000313" key="7">
    <source>
        <dbReference type="Proteomes" id="UP000005143"/>
    </source>
</evidence>
<dbReference type="RefSeq" id="WP_007570223.1">
    <property type="nucleotide sequence ID" value="NZ_AGUD01000011.1"/>
</dbReference>
<dbReference type="GO" id="GO:0003700">
    <property type="term" value="F:DNA-binding transcription factor activity"/>
    <property type="evidence" value="ECO:0007669"/>
    <property type="project" value="TreeGrafter"/>
</dbReference>
<gene>
    <name evidence="6" type="ORF">PAI11_03570</name>
</gene>
<dbReference type="SUPFAM" id="SSF46689">
    <property type="entry name" value="Homeodomain-like"/>
    <property type="match status" value="1"/>
</dbReference>
<dbReference type="PANTHER" id="PTHR30055:SF234">
    <property type="entry name" value="HTH-TYPE TRANSCRIPTIONAL REGULATOR BETI"/>
    <property type="match status" value="1"/>
</dbReference>
<dbReference type="Pfam" id="PF17940">
    <property type="entry name" value="TetR_C_31"/>
    <property type="match status" value="1"/>
</dbReference>
<comment type="caution">
    <text evidence="6">The sequence shown here is derived from an EMBL/GenBank/DDBJ whole genome shotgun (WGS) entry which is preliminary data.</text>
</comment>
<dbReference type="InterPro" id="IPR001647">
    <property type="entry name" value="HTH_TetR"/>
</dbReference>
<accession>H0E0P9</accession>
<dbReference type="InterPro" id="IPR009057">
    <property type="entry name" value="Homeodomain-like_sf"/>
</dbReference>
<evidence type="ECO:0000256" key="3">
    <source>
        <dbReference type="ARBA" id="ARBA00023163"/>
    </source>
</evidence>
<evidence type="ECO:0000256" key="1">
    <source>
        <dbReference type="ARBA" id="ARBA00023015"/>
    </source>
</evidence>
<dbReference type="SUPFAM" id="SSF48498">
    <property type="entry name" value="Tetracyclin repressor-like, C-terminal domain"/>
    <property type="match status" value="1"/>
</dbReference>
<evidence type="ECO:0000256" key="4">
    <source>
        <dbReference type="PROSITE-ProRule" id="PRU00335"/>
    </source>
</evidence>
<protein>
    <submittedName>
        <fullName evidence="6">Transcriptional regulator TetR family</fullName>
    </submittedName>
</protein>
<dbReference type="AlphaFoldDB" id="H0E0P9"/>
<dbReference type="InterPro" id="IPR041583">
    <property type="entry name" value="TetR_C_31"/>
</dbReference>
<dbReference type="InterPro" id="IPR050109">
    <property type="entry name" value="HTH-type_TetR-like_transc_reg"/>
</dbReference>
<dbReference type="Pfam" id="PF00440">
    <property type="entry name" value="TetR_N"/>
    <property type="match status" value="1"/>
</dbReference>
<evidence type="ECO:0000313" key="6">
    <source>
        <dbReference type="EMBL" id="EHN12783.1"/>
    </source>
</evidence>
<sequence length="202" mass="21573">MPPRPRDRPAYSEGRDALLEAATRVIARDGFRGLTYRAVAQEAGVTHGLVSYHFGSRDALVHETLAALARASIDGASLVPDSGRLEDLARDLVTVAREAPDAQAAQFELTLEARRRPALRPEVRALYDGYVDAIAQALATADVPADPALARLVFAALDGLMLQQLVFEDEEETQAALGALRRLLQGASPGPSNEHGDGPGRS</sequence>
<dbReference type="PANTHER" id="PTHR30055">
    <property type="entry name" value="HTH-TYPE TRANSCRIPTIONAL REGULATOR RUTR"/>
    <property type="match status" value="1"/>
</dbReference>
<organism evidence="6 7">
    <name type="scientific">Patulibacter medicamentivorans</name>
    <dbReference type="NCBI Taxonomy" id="1097667"/>
    <lineage>
        <taxon>Bacteria</taxon>
        <taxon>Bacillati</taxon>
        <taxon>Actinomycetota</taxon>
        <taxon>Thermoleophilia</taxon>
        <taxon>Solirubrobacterales</taxon>
        <taxon>Patulibacteraceae</taxon>
        <taxon>Patulibacter</taxon>
    </lineage>
</organism>
<name>H0E0P9_9ACTN</name>
<reference evidence="6 7" key="1">
    <citation type="journal article" date="2013" name="Biodegradation">
        <title>Quantitative proteomic analysis of ibuprofen-degrading Patulibacter sp. strain I11.</title>
        <authorList>
            <person name="Almeida B."/>
            <person name="Kjeldal H."/>
            <person name="Lolas I."/>
            <person name="Knudsen A.D."/>
            <person name="Carvalho G."/>
            <person name="Nielsen K.L."/>
            <person name="Barreto Crespo M.T."/>
            <person name="Stensballe A."/>
            <person name="Nielsen J.L."/>
        </authorList>
    </citation>
    <scope>NUCLEOTIDE SEQUENCE [LARGE SCALE GENOMIC DNA]</scope>
    <source>
        <strain evidence="6 7">I11</strain>
    </source>
</reference>
<proteinExistence type="predicted"/>
<dbReference type="Gene3D" id="1.10.357.10">
    <property type="entry name" value="Tetracycline Repressor, domain 2"/>
    <property type="match status" value="1"/>
</dbReference>
<evidence type="ECO:0000256" key="2">
    <source>
        <dbReference type="ARBA" id="ARBA00023125"/>
    </source>
</evidence>
<feature type="DNA-binding region" description="H-T-H motif" evidence="4">
    <location>
        <begin position="35"/>
        <end position="54"/>
    </location>
</feature>
<keyword evidence="1" id="KW-0805">Transcription regulation</keyword>
<dbReference type="PRINTS" id="PR00455">
    <property type="entry name" value="HTHTETR"/>
</dbReference>
<dbReference type="GO" id="GO:0000976">
    <property type="term" value="F:transcription cis-regulatory region binding"/>
    <property type="evidence" value="ECO:0007669"/>
    <property type="project" value="TreeGrafter"/>
</dbReference>
<keyword evidence="3" id="KW-0804">Transcription</keyword>
<dbReference type="PROSITE" id="PS50977">
    <property type="entry name" value="HTH_TETR_2"/>
    <property type="match status" value="1"/>
</dbReference>
<dbReference type="EMBL" id="AGUD01000011">
    <property type="protein sequence ID" value="EHN12783.1"/>
    <property type="molecule type" value="Genomic_DNA"/>
</dbReference>